<dbReference type="Proteomes" id="UP000007953">
    <property type="component" value="Chromosome"/>
</dbReference>
<proteinExistence type="predicted"/>
<dbReference type="EMBL" id="CP002819">
    <property type="protein sequence ID" value="AEG69776.1"/>
    <property type="molecule type" value="Genomic_DNA"/>
</dbReference>
<sequence length="86" mass="9505">MSLFFHDRRRRQVPNLWRQFEELLPNSPLLVGTVVTRHVDGTVTVQLLGGGLVRATGAGEPDQRLFVRGTEVIGTAPTLPTVDIEV</sequence>
<evidence type="ECO:0000313" key="2">
    <source>
        <dbReference type="Proteomes" id="UP000007953"/>
    </source>
</evidence>
<reference evidence="1 2" key="1">
    <citation type="journal article" date="2011" name="J. Bacteriol.">
        <title>Complete genome sequence of the plant pathogen Ralstonia solanacearum strain Po82.</title>
        <authorList>
            <person name="Xu J."/>
            <person name="Zheng H.J."/>
            <person name="Liu L."/>
            <person name="Pan Z.C."/>
            <person name="Prior P."/>
            <person name="Tang B."/>
            <person name="Xu J.S."/>
            <person name="Zhang H."/>
            <person name="Tian Q."/>
            <person name="Zhang L.Q."/>
            <person name="Feng J."/>
        </authorList>
    </citation>
    <scope>NUCLEOTIDE SEQUENCE [LARGE SCALE GENOMIC DNA]</scope>
    <source>
        <strain evidence="1 2">Po82</strain>
    </source>
</reference>
<gene>
    <name evidence="1" type="ordered locus">RSPO_c02482</name>
</gene>
<dbReference type="eggNOG" id="ENOG50339WH">
    <property type="taxonomic scope" value="Bacteria"/>
</dbReference>
<protein>
    <submittedName>
        <fullName evidence="1">Uncharacterized protein</fullName>
    </submittedName>
</protein>
<dbReference type="AlphaFoldDB" id="F6G2M6"/>
<organism evidence="1 2">
    <name type="scientific">Ralstonia solanacearum (strain Po82)</name>
    <dbReference type="NCBI Taxonomy" id="1031711"/>
    <lineage>
        <taxon>Bacteria</taxon>
        <taxon>Pseudomonadati</taxon>
        <taxon>Pseudomonadota</taxon>
        <taxon>Betaproteobacteria</taxon>
        <taxon>Burkholderiales</taxon>
        <taxon>Burkholderiaceae</taxon>
        <taxon>Ralstonia</taxon>
        <taxon>Ralstonia solanacearum species complex</taxon>
    </lineage>
</organism>
<accession>F6G2M6</accession>
<dbReference type="KEGG" id="rsn:RSPO_c02482"/>
<name>F6G2M6_RALS8</name>
<dbReference type="HOGENOM" id="CLU_179874_1_1_4"/>
<evidence type="ECO:0000313" key="1">
    <source>
        <dbReference type="EMBL" id="AEG69776.1"/>
    </source>
</evidence>
<dbReference type="PATRIC" id="fig|1031711.3.peg.2426"/>